<name>A0AAV6WSS7_9LAMI</name>
<comment type="caution">
    <text evidence="4">The sequence shown here is derived from an EMBL/GenBank/DDBJ whole genome shotgun (WGS) entry which is preliminary data.</text>
</comment>
<keyword evidence="1" id="KW-0175">Coiled coil</keyword>
<feature type="compositionally biased region" description="Basic and acidic residues" evidence="2">
    <location>
        <begin position="142"/>
        <end position="158"/>
    </location>
</feature>
<dbReference type="PANTHER" id="PTHR35499:SF1">
    <property type="entry name" value="DUF3741 DOMAIN-CONTAINING PROTEIN"/>
    <property type="match status" value="1"/>
</dbReference>
<dbReference type="PANTHER" id="PTHR35499">
    <property type="entry name" value="OS05G0128300 PROTEIN"/>
    <property type="match status" value="1"/>
</dbReference>
<feature type="region of interest" description="Disordered" evidence="2">
    <location>
        <begin position="139"/>
        <end position="168"/>
    </location>
</feature>
<feature type="domain" description="DUF3741" evidence="3">
    <location>
        <begin position="52"/>
        <end position="69"/>
    </location>
</feature>
<feature type="coiled-coil region" evidence="1">
    <location>
        <begin position="252"/>
        <end position="286"/>
    </location>
</feature>
<organism evidence="4 5">
    <name type="scientific">Buddleja alternifolia</name>
    <dbReference type="NCBI Taxonomy" id="168488"/>
    <lineage>
        <taxon>Eukaryota</taxon>
        <taxon>Viridiplantae</taxon>
        <taxon>Streptophyta</taxon>
        <taxon>Embryophyta</taxon>
        <taxon>Tracheophyta</taxon>
        <taxon>Spermatophyta</taxon>
        <taxon>Magnoliopsida</taxon>
        <taxon>eudicotyledons</taxon>
        <taxon>Gunneridae</taxon>
        <taxon>Pentapetalae</taxon>
        <taxon>asterids</taxon>
        <taxon>lamiids</taxon>
        <taxon>Lamiales</taxon>
        <taxon>Scrophulariaceae</taxon>
        <taxon>Buddlejeae</taxon>
        <taxon>Buddleja</taxon>
    </lineage>
</organism>
<dbReference type="AlphaFoldDB" id="A0AAV6WSS7"/>
<dbReference type="Pfam" id="PF14383">
    <property type="entry name" value="VARLMGL"/>
    <property type="match status" value="1"/>
</dbReference>
<evidence type="ECO:0000259" key="3">
    <source>
        <dbReference type="Pfam" id="PF14383"/>
    </source>
</evidence>
<accession>A0AAV6WSS7</accession>
<dbReference type="InterPro" id="IPR032795">
    <property type="entry name" value="DUF3741-assoc"/>
</dbReference>
<dbReference type="Proteomes" id="UP000826271">
    <property type="component" value="Unassembled WGS sequence"/>
</dbReference>
<evidence type="ECO:0000313" key="4">
    <source>
        <dbReference type="EMBL" id="KAG8371502.1"/>
    </source>
</evidence>
<reference evidence="4" key="1">
    <citation type="submission" date="2019-10" db="EMBL/GenBank/DDBJ databases">
        <authorList>
            <person name="Zhang R."/>
            <person name="Pan Y."/>
            <person name="Wang J."/>
            <person name="Ma R."/>
            <person name="Yu S."/>
        </authorList>
    </citation>
    <scope>NUCLEOTIDE SEQUENCE</scope>
    <source>
        <strain evidence="4">LA-IB0</strain>
        <tissue evidence="4">Leaf</tissue>
    </source>
</reference>
<dbReference type="EMBL" id="WHWC01000013">
    <property type="protein sequence ID" value="KAG8371502.1"/>
    <property type="molecule type" value="Genomic_DNA"/>
</dbReference>
<proteinExistence type="predicted"/>
<evidence type="ECO:0000256" key="2">
    <source>
        <dbReference type="SAM" id="MobiDB-lite"/>
    </source>
</evidence>
<protein>
    <recommendedName>
        <fullName evidence="3">DUF3741 domain-containing protein</fullName>
    </recommendedName>
</protein>
<gene>
    <name evidence="4" type="ORF">BUALT_Bualt13G0094300</name>
</gene>
<keyword evidence="5" id="KW-1185">Reference proteome</keyword>
<evidence type="ECO:0000313" key="5">
    <source>
        <dbReference type="Proteomes" id="UP000826271"/>
    </source>
</evidence>
<evidence type="ECO:0000256" key="1">
    <source>
        <dbReference type="SAM" id="Coils"/>
    </source>
</evidence>
<sequence>MMPSSSFSSSNGRSSGCISRILRRILCFNSLPPGPFDHLKEEEKETLLECASGTPGIVARLMGLDSLPRVESIDGSPSVNSADSCKKSRSSLVRRRQIIPTYQELEDENFFILSFEQGGETMVFPKERKRLTKRDKCKKNKLKNESLSKRDKENEDVNKVSIRNSDNSDFQVKDSRNVLRPLKNSNRKSEKLRKKNFKEDGLALINLEMGGDSENSSPNSVLDFVEFPAAPETACPGGISRLSNSKLRRTLCEELENCRKLKEKKLINEEQKHNRLRNMHQNYDEKWDEIVKLAAREMVKSSWVHDEISINHVCLKEIGRDVASEILDQLIIELLLDNFG</sequence>